<dbReference type="AlphaFoldDB" id="A0A2N3HZR3"/>
<reference evidence="1 2" key="1">
    <citation type="journal article" date="2017" name="Front. Microbiol.">
        <title>Labilibaculum manganireducens gen. nov., sp. nov. and Labilibaculum filiforme sp. nov., Novel Bacteroidetes Isolated from Subsurface Sediments of the Baltic Sea.</title>
        <authorList>
            <person name="Vandieken V."/>
            <person name="Marshall I.P."/>
            <person name="Niemann H."/>
            <person name="Engelen B."/>
            <person name="Cypionka H."/>
        </authorList>
    </citation>
    <scope>NUCLEOTIDE SEQUENCE [LARGE SCALE GENOMIC DNA]</scope>
    <source>
        <strain evidence="1 2">59.16B</strain>
    </source>
</reference>
<proteinExistence type="predicted"/>
<dbReference type="Proteomes" id="UP000233535">
    <property type="component" value="Unassembled WGS sequence"/>
</dbReference>
<evidence type="ECO:0000313" key="1">
    <source>
        <dbReference type="EMBL" id="PKQ63556.1"/>
    </source>
</evidence>
<sequence>MGISIVGNAQENYIEYHKQVNQAKLQITLENFESALVTYQTVFAQYPKHFYRDVHNACVCAIRCEKYSEAETLAKELVVHGYELEDFEQSAFDAFRNSNKWKSFSSEYTSLRKEYEEGLNVGLRNKYYQLFKEDQMLASSGGGYGTLKNDKDFLELSIRLKTYYELDGIPNYVHNKDTLNLKYWILYRHYFGMKNNADNHPEIKENSNLYKSVDALNWQTILLTELRNGNIEPQFYADAVVYHDPTRPFGKPALKVDFEKEKVSLFMNMKEEERNEINANREAIGLFALNEENSDILRTSWYGNYPFQQINDSLKRVTSSDPMAKLKVIKKYEADAKSLFQKSSLDDFFLGDYKEIKETHFFGL</sequence>
<accession>A0A2N3HZR3</accession>
<evidence type="ECO:0008006" key="3">
    <source>
        <dbReference type="Google" id="ProtNLM"/>
    </source>
</evidence>
<comment type="caution">
    <text evidence="1">The sequence shown here is derived from an EMBL/GenBank/DDBJ whole genome shotgun (WGS) entry which is preliminary data.</text>
</comment>
<gene>
    <name evidence="1" type="ORF">BZG02_09295</name>
</gene>
<evidence type="ECO:0000313" key="2">
    <source>
        <dbReference type="Proteomes" id="UP000233535"/>
    </source>
</evidence>
<protein>
    <recommendedName>
        <fullName evidence="3">Tetratricopeptide repeat protein</fullName>
    </recommendedName>
</protein>
<dbReference type="EMBL" id="MVDD01000005">
    <property type="protein sequence ID" value="PKQ63556.1"/>
    <property type="molecule type" value="Genomic_DNA"/>
</dbReference>
<keyword evidence="2" id="KW-1185">Reference proteome</keyword>
<organism evidence="1 2">
    <name type="scientific">Labilibaculum filiforme</name>
    <dbReference type="NCBI Taxonomy" id="1940526"/>
    <lineage>
        <taxon>Bacteria</taxon>
        <taxon>Pseudomonadati</taxon>
        <taxon>Bacteroidota</taxon>
        <taxon>Bacteroidia</taxon>
        <taxon>Marinilabiliales</taxon>
        <taxon>Marinifilaceae</taxon>
        <taxon>Labilibaculum</taxon>
    </lineage>
</organism>
<name>A0A2N3HZR3_9BACT</name>